<name>A0A7S8C444_9HYPH</name>
<proteinExistence type="predicted"/>
<evidence type="ECO:0000313" key="3">
    <source>
        <dbReference type="EMBL" id="QPC43060.1"/>
    </source>
</evidence>
<organism evidence="3 4">
    <name type="scientific">Kaustia mangrovi</name>
    <dbReference type="NCBI Taxonomy" id="2593653"/>
    <lineage>
        <taxon>Bacteria</taxon>
        <taxon>Pseudomonadati</taxon>
        <taxon>Pseudomonadota</taxon>
        <taxon>Alphaproteobacteria</taxon>
        <taxon>Hyphomicrobiales</taxon>
        <taxon>Parvibaculaceae</taxon>
        <taxon>Kaustia</taxon>
    </lineage>
</organism>
<reference evidence="3 4" key="1">
    <citation type="submission" date="2020-06" db="EMBL/GenBank/DDBJ databases">
        <title>Genome sequence of 2 isolates from Red Sea Mangroves.</title>
        <authorList>
            <person name="Sefrji F."/>
            <person name="Michoud G."/>
            <person name="Merlino G."/>
            <person name="Daffonchio D."/>
        </authorList>
    </citation>
    <scope>NUCLEOTIDE SEQUENCE [LARGE SCALE GENOMIC DNA]</scope>
    <source>
        <strain evidence="3 4">R1DC25</strain>
    </source>
</reference>
<dbReference type="RefSeq" id="WP_213164300.1">
    <property type="nucleotide sequence ID" value="NZ_CP058214.1"/>
</dbReference>
<feature type="region of interest" description="Disordered" evidence="1">
    <location>
        <begin position="83"/>
        <end position="108"/>
    </location>
</feature>
<dbReference type="AlphaFoldDB" id="A0A7S8C444"/>
<evidence type="ECO:0000256" key="1">
    <source>
        <dbReference type="SAM" id="MobiDB-lite"/>
    </source>
</evidence>
<keyword evidence="2" id="KW-0732">Signal</keyword>
<dbReference type="Proteomes" id="UP000593594">
    <property type="component" value="Chromosome"/>
</dbReference>
<dbReference type="KEGG" id="kmn:HW532_10400"/>
<evidence type="ECO:0008006" key="5">
    <source>
        <dbReference type="Google" id="ProtNLM"/>
    </source>
</evidence>
<evidence type="ECO:0000256" key="2">
    <source>
        <dbReference type="SAM" id="SignalP"/>
    </source>
</evidence>
<keyword evidence="4" id="KW-1185">Reference proteome</keyword>
<accession>A0A7S8C444</accession>
<sequence>MPYLARLFRLLVVAACLAGALGSVQGASATIAAMGVHQPAATDDDGCCGSQAADAVCAQFCMQPAVVLAGGAAGPAVPRHRHAIMPVSAGTGRPGSPDPDPPRRFILR</sequence>
<feature type="signal peptide" evidence="2">
    <location>
        <begin position="1"/>
        <end position="29"/>
    </location>
</feature>
<gene>
    <name evidence="3" type="ORF">HW532_10400</name>
</gene>
<dbReference type="EMBL" id="CP058214">
    <property type="protein sequence ID" value="QPC43060.1"/>
    <property type="molecule type" value="Genomic_DNA"/>
</dbReference>
<evidence type="ECO:0000313" key="4">
    <source>
        <dbReference type="Proteomes" id="UP000593594"/>
    </source>
</evidence>
<feature type="chain" id="PRO_5032304719" description="CopL family metal-binding regulatory protein" evidence="2">
    <location>
        <begin position="30"/>
        <end position="108"/>
    </location>
</feature>
<protein>
    <recommendedName>
        <fullName evidence="5">CopL family metal-binding regulatory protein</fullName>
    </recommendedName>
</protein>